<evidence type="ECO:0000313" key="1">
    <source>
        <dbReference type="EMBL" id="MBB6557525.1"/>
    </source>
</evidence>
<evidence type="ECO:0000313" key="2">
    <source>
        <dbReference type="Proteomes" id="UP000575083"/>
    </source>
</evidence>
<dbReference type="Proteomes" id="UP000575083">
    <property type="component" value="Unassembled WGS sequence"/>
</dbReference>
<reference evidence="1 2" key="1">
    <citation type="submission" date="2020-08" db="EMBL/GenBank/DDBJ databases">
        <title>Functional genomics of gut bacteria from endangered species of beetles.</title>
        <authorList>
            <person name="Carlos-Shanley C."/>
        </authorList>
    </citation>
    <scope>NUCLEOTIDE SEQUENCE [LARGE SCALE GENOMIC DNA]</scope>
    <source>
        <strain evidence="1 2">S00198</strain>
    </source>
</reference>
<gene>
    <name evidence="1" type="ORF">HNP48_000189</name>
</gene>
<dbReference type="EMBL" id="JACHLK010000001">
    <property type="protein sequence ID" value="MBB6557525.1"/>
    <property type="molecule type" value="Genomic_DNA"/>
</dbReference>
<keyword evidence="2" id="KW-1185">Reference proteome</keyword>
<dbReference type="AlphaFoldDB" id="A0A7X0P8Z5"/>
<sequence>MLLTLHIIKIESGDYRAHVMEGAQHLGNYETTSIAEAIRLAAENPLPDLAGFHIWYEHVSIGSVPAGDMRRDPEALARRLVELHALFSNSHSKGFP</sequence>
<dbReference type="RefSeq" id="WP_184854977.1">
    <property type="nucleotide sequence ID" value="NZ_JACHLK010000001.1"/>
</dbReference>
<proteinExistence type="predicted"/>
<name>A0A7X0P8Z5_9BURK</name>
<accession>A0A7X0P8Z5</accession>
<organism evidence="1 2">
    <name type="scientific">Acidovorax soli</name>
    <dbReference type="NCBI Taxonomy" id="592050"/>
    <lineage>
        <taxon>Bacteria</taxon>
        <taxon>Pseudomonadati</taxon>
        <taxon>Pseudomonadota</taxon>
        <taxon>Betaproteobacteria</taxon>
        <taxon>Burkholderiales</taxon>
        <taxon>Comamonadaceae</taxon>
        <taxon>Acidovorax</taxon>
    </lineage>
</organism>
<protein>
    <submittedName>
        <fullName evidence="1">Uncharacterized protein</fullName>
    </submittedName>
</protein>
<comment type="caution">
    <text evidence="1">The sequence shown here is derived from an EMBL/GenBank/DDBJ whole genome shotgun (WGS) entry which is preliminary data.</text>
</comment>